<evidence type="ECO:0008006" key="4">
    <source>
        <dbReference type="Google" id="ProtNLM"/>
    </source>
</evidence>
<evidence type="ECO:0000313" key="3">
    <source>
        <dbReference type="Proteomes" id="UP000051581"/>
    </source>
</evidence>
<dbReference type="RefSeq" id="WP_057823432.1">
    <property type="nucleotide sequence ID" value="NZ_AZEA01000002.1"/>
</dbReference>
<dbReference type="PATRIC" id="fig|1423808.3.peg.1150"/>
<comment type="caution">
    <text evidence="2">The sequence shown here is derived from an EMBL/GenBank/DDBJ whole genome shotgun (WGS) entry which is preliminary data.</text>
</comment>
<accession>A0A0R1L0Z5</accession>
<dbReference type="AlphaFoldDB" id="A0A0R1L0Z5"/>
<name>A0A0R1L0Z5_9LACO</name>
<feature type="signal peptide" evidence="1">
    <location>
        <begin position="1"/>
        <end position="27"/>
    </location>
</feature>
<evidence type="ECO:0000313" key="2">
    <source>
        <dbReference type="EMBL" id="KRK89550.1"/>
    </source>
</evidence>
<organism evidence="2 3">
    <name type="scientific">Lentilactobacillus sunkii DSM 19904</name>
    <dbReference type="NCBI Taxonomy" id="1423808"/>
    <lineage>
        <taxon>Bacteria</taxon>
        <taxon>Bacillati</taxon>
        <taxon>Bacillota</taxon>
        <taxon>Bacilli</taxon>
        <taxon>Lactobacillales</taxon>
        <taxon>Lactobacillaceae</taxon>
        <taxon>Lentilactobacillus</taxon>
    </lineage>
</organism>
<gene>
    <name evidence="2" type="ORF">FD17_GL001139</name>
</gene>
<reference evidence="2 3" key="1">
    <citation type="journal article" date="2015" name="Genome Announc.">
        <title>Expanding the biotechnology potential of lactobacilli through comparative genomics of 213 strains and associated genera.</title>
        <authorList>
            <person name="Sun Z."/>
            <person name="Harris H.M."/>
            <person name="McCann A."/>
            <person name="Guo C."/>
            <person name="Argimon S."/>
            <person name="Zhang W."/>
            <person name="Yang X."/>
            <person name="Jeffery I.B."/>
            <person name="Cooney J.C."/>
            <person name="Kagawa T.F."/>
            <person name="Liu W."/>
            <person name="Song Y."/>
            <person name="Salvetti E."/>
            <person name="Wrobel A."/>
            <person name="Rasinkangas P."/>
            <person name="Parkhill J."/>
            <person name="Rea M.C."/>
            <person name="O'Sullivan O."/>
            <person name="Ritari J."/>
            <person name="Douillard F.P."/>
            <person name="Paul Ross R."/>
            <person name="Yang R."/>
            <person name="Briner A.E."/>
            <person name="Felis G.E."/>
            <person name="de Vos W.M."/>
            <person name="Barrangou R."/>
            <person name="Klaenhammer T.R."/>
            <person name="Caufield P.W."/>
            <person name="Cui Y."/>
            <person name="Zhang H."/>
            <person name="O'Toole P.W."/>
        </authorList>
    </citation>
    <scope>NUCLEOTIDE SEQUENCE [LARGE SCALE GENOMIC DNA]</scope>
    <source>
        <strain evidence="2 3">DSM 19904</strain>
    </source>
</reference>
<feature type="chain" id="PRO_5006407006" description="Bacteriocin" evidence="1">
    <location>
        <begin position="28"/>
        <end position="137"/>
    </location>
</feature>
<dbReference type="EMBL" id="AZEA01000002">
    <property type="protein sequence ID" value="KRK89550.1"/>
    <property type="molecule type" value="Genomic_DNA"/>
</dbReference>
<proteinExistence type="predicted"/>
<keyword evidence="3" id="KW-1185">Reference proteome</keyword>
<dbReference type="OrthoDB" id="2292913at2"/>
<dbReference type="Proteomes" id="UP000051581">
    <property type="component" value="Unassembled WGS sequence"/>
</dbReference>
<evidence type="ECO:0000256" key="1">
    <source>
        <dbReference type="SAM" id="SignalP"/>
    </source>
</evidence>
<keyword evidence="1" id="KW-0732">Signal</keyword>
<protein>
    <recommendedName>
        <fullName evidence="4">Bacteriocin</fullName>
    </recommendedName>
</protein>
<sequence>MKTKTMIATGLLTAGLGLGAVSTTANAASWHKGTPSALRGKWKTKPWTQSGYKYDYRSFISAHKIISEVRGLNGGPSDMAAPTVQHARYKYLGNHLYKFKGTSLGTSPSSCYIKWKSHNHIVIKPWSNNKVFSYYRY</sequence>